<sequence length="449" mass="50815">MSECIVKVVGRKPNAKKKSLSFIAVCSKLDHTWFTEFTLENFVSAYKSALKHLFLLPNCPWSKLESYENSYLDNLQDQLSLLFYHLRFRADLFTYPQIKELLLYDNTEDNCLLKSPIEFVSLIKASDVYTITAFQLVPSVKGIISCCEYVTRFRGIGKLWSLIETPFMGEVVVLGFDEALFKIASQEVEQAVKCCYWNENSFEAIFGLESGDILLIKCKMKLAANSKGVFDSDKLSISSKHILSLHSTSIISISGFENLIFTISIDNMLKVSICSNQNIELKGGGSLKKRLNTDKLKCIQADSLTKKIFLGTEQGKIFVYCLDNLSPKFLYMFSCESCIRDLDIKYGIVYVGAGACIMAFSDNKESDLLSRFHPQLEDCEITCIRYAKSKDMVYAGYSNGMLVIWHALVFQLLLALKIFEENVVRIEVDEKNGLLAAANGYSEVKIFRL</sequence>
<accession>A0A1R2BMB8</accession>
<evidence type="ECO:0000313" key="1">
    <source>
        <dbReference type="EMBL" id="OMJ77969.1"/>
    </source>
</evidence>
<dbReference type="EMBL" id="MPUH01000546">
    <property type="protein sequence ID" value="OMJ77969.1"/>
    <property type="molecule type" value="Genomic_DNA"/>
</dbReference>
<dbReference type="AlphaFoldDB" id="A0A1R2BMB8"/>
<dbReference type="Gene3D" id="2.130.10.10">
    <property type="entry name" value="YVTN repeat-like/Quinoprotein amine dehydrogenase"/>
    <property type="match status" value="1"/>
</dbReference>
<gene>
    <name evidence="1" type="ORF">SteCoe_22323</name>
</gene>
<evidence type="ECO:0000313" key="2">
    <source>
        <dbReference type="Proteomes" id="UP000187209"/>
    </source>
</evidence>
<organism evidence="1 2">
    <name type="scientific">Stentor coeruleus</name>
    <dbReference type="NCBI Taxonomy" id="5963"/>
    <lineage>
        <taxon>Eukaryota</taxon>
        <taxon>Sar</taxon>
        <taxon>Alveolata</taxon>
        <taxon>Ciliophora</taxon>
        <taxon>Postciliodesmatophora</taxon>
        <taxon>Heterotrichea</taxon>
        <taxon>Heterotrichida</taxon>
        <taxon>Stentoridae</taxon>
        <taxon>Stentor</taxon>
    </lineage>
</organism>
<comment type="caution">
    <text evidence="1">The sequence shown here is derived from an EMBL/GenBank/DDBJ whole genome shotgun (WGS) entry which is preliminary data.</text>
</comment>
<dbReference type="OrthoDB" id="430293at2759"/>
<protein>
    <submittedName>
        <fullName evidence="1">Uncharacterized protein</fullName>
    </submittedName>
</protein>
<reference evidence="1 2" key="1">
    <citation type="submission" date="2016-11" db="EMBL/GenBank/DDBJ databases">
        <title>The macronuclear genome of Stentor coeruleus: a giant cell with tiny introns.</title>
        <authorList>
            <person name="Slabodnick M."/>
            <person name="Ruby J.G."/>
            <person name="Reiff S.B."/>
            <person name="Swart E.C."/>
            <person name="Gosai S."/>
            <person name="Prabakaran S."/>
            <person name="Witkowska E."/>
            <person name="Larue G.E."/>
            <person name="Fisher S."/>
            <person name="Freeman R.M."/>
            <person name="Gunawardena J."/>
            <person name="Chu W."/>
            <person name="Stover N.A."/>
            <person name="Gregory B.D."/>
            <person name="Nowacki M."/>
            <person name="Derisi J."/>
            <person name="Roy S.W."/>
            <person name="Marshall W.F."/>
            <person name="Sood P."/>
        </authorList>
    </citation>
    <scope>NUCLEOTIDE SEQUENCE [LARGE SCALE GENOMIC DNA]</scope>
    <source>
        <strain evidence="1">WM001</strain>
    </source>
</reference>
<dbReference type="InterPro" id="IPR036322">
    <property type="entry name" value="WD40_repeat_dom_sf"/>
</dbReference>
<dbReference type="InterPro" id="IPR015943">
    <property type="entry name" value="WD40/YVTN_repeat-like_dom_sf"/>
</dbReference>
<name>A0A1R2BMB8_9CILI</name>
<keyword evidence="2" id="KW-1185">Reference proteome</keyword>
<dbReference type="Proteomes" id="UP000187209">
    <property type="component" value="Unassembled WGS sequence"/>
</dbReference>
<dbReference type="SUPFAM" id="SSF50978">
    <property type="entry name" value="WD40 repeat-like"/>
    <property type="match status" value="1"/>
</dbReference>
<proteinExistence type="predicted"/>